<proteinExistence type="predicted"/>
<protein>
    <recommendedName>
        <fullName evidence="3">Leucine rich repeat variant</fullName>
    </recommendedName>
</protein>
<sequence length="793" mass="87131">MHELVTALRLAGPDVRAALVERFRTQITTTVTEYAKLPEHAIAKILADGDFDAAGYLAEGGPFEDDLMLRAARLGDPRVALALLGRRGGISEALLREIRTHITDPEDPAWHVERGFVHTLRAHAAADPLAAAAWPFPKLVFDVASDLCKDLPYAVAIDLCVAVADRGDREMLRRLALRDLVHTGLNDLVMAAADAPSPSAYLADLRPPEEWIDAAAVRAIAAVRRHDGKPSQDTELPPLDWDLVRREHERRPFDRDSLPWLTRWPDCPDDLVAAALSAHLVNTVEYAARLPFDIVENPRLADWNYHFRDVVRRGVTAGWLSLDRLLTEAVPAGRIAGALPYEADEVGTTLAKALAPLGTDPVNWLTLYSRLPRFEGTIAALVDEVASGAGKRATKFPRPLPAAMPATPPENTRETFLGILRAMPDEVTIALAPYLDARSVQHILVYREPSDTVRDALVAAHGSVALAGFAAHALERDRVEWLMAHDDPATDASLFAHAPLTDADRVRMLAGIRTDGSRGPVPQELLDVLGEVNLGHYRDRVTAGLTSGDLGVARVVAGRLRLATEGGRMRLLVSVWERNGPEAVREILGMDRFPASTVKAVEAALAQPDGIDRLRARMAADDMPEEFLKRLRKKSLYAHDRLRKLVGEGRDVPWDAAVAAADADTLDRDVVDALVDRPELPAEFAYAALRWAARNGDLRSADWREHLLLRGLTPEDLLRHAPQPARYLKVVAFDRRHQNRRRGRWAEPCEAARALVDEHLGTNPDAWTVALHLLPDFTGTLPELLATARAAAG</sequence>
<keyword evidence="2" id="KW-1185">Reference proteome</keyword>
<name>A0ABP9H0Q2_9ACTN</name>
<dbReference type="Proteomes" id="UP001500466">
    <property type="component" value="Unassembled WGS sequence"/>
</dbReference>
<evidence type="ECO:0000313" key="1">
    <source>
        <dbReference type="EMBL" id="GAA4958499.1"/>
    </source>
</evidence>
<evidence type="ECO:0000313" key="2">
    <source>
        <dbReference type="Proteomes" id="UP001500466"/>
    </source>
</evidence>
<organism evidence="1 2">
    <name type="scientific">Yinghuangia aomiensis</name>
    <dbReference type="NCBI Taxonomy" id="676205"/>
    <lineage>
        <taxon>Bacteria</taxon>
        <taxon>Bacillati</taxon>
        <taxon>Actinomycetota</taxon>
        <taxon>Actinomycetes</taxon>
        <taxon>Kitasatosporales</taxon>
        <taxon>Streptomycetaceae</taxon>
        <taxon>Yinghuangia</taxon>
    </lineage>
</organism>
<gene>
    <name evidence="1" type="ORF">GCM10023205_21430</name>
</gene>
<dbReference type="EMBL" id="BAABHS010000006">
    <property type="protein sequence ID" value="GAA4958499.1"/>
    <property type="molecule type" value="Genomic_DNA"/>
</dbReference>
<reference evidence="2" key="1">
    <citation type="journal article" date="2019" name="Int. J. Syst. Evol. Microbiol.">
        <title>The Global Catalogue of Microorganisms (GCM) 10K type strain sequencing project: providing services to taxonomists for standard genome sequencing and annotation.</title>
        <authorList>
            <consortium name="The Broad Institute Genomics Platform"/>
            <consortium name="The Broad Institute Genome Sequencing Center for Infectious Disease"/>
            <person name="Wu L."/>
            <person name="Ma J."/>
        </authorList>
    </citation>
    <scope>NUCLEOTIDE SEQUENCE [LARGE SCALE GENOMIC DNA]</scope>
    <source>
        <strain evidence="2">JCM 17986</strain>
    </source>
</reference>
<evidence type="ECO:0008006" key="3">
    <source>
        <dbReference type="Google" id="ProtNLM"/>
    </source>
</evidence>
<dbReference type="RefSeq" id="WP_345675128.1">
    <property type="nucleotide sequence ID" value="NZ_BAABHS010000006.1"/>
</dbReference>
<accession>A0ABP9H0Q2</accession>
<comment type="caution">
    <text evidence="1">The sequence shown here is derived from an EMBL/GenBank/DDBJ whole genome shotgun (WGS) entry which is preliminary data.</text>
</comment>